<dbReference type="Proteomes" id="UP000660265">
    <property type="component" value="Unassembled WGS sequence"/>
</dbReference>
<feature type="domain" description="UspA" evidence="2">
    <location>
        <begin position="176"/>
        <end position="305"/>
    </location>
</feature>
<sequence length="307" mass="32702">MTANVTVGIDGSSESLAAVEWAAHEAEVRQSTLRILHVEEWPPLPIVPPPSVIPFPTSPSQWSEELLRDTAEATRLRHPQLTVTTAAPAGRPERILLAEANEPDRAELLVLGSRGLNGALGFIVGSISLAVVGAAERPVVLVRADRHHSGESARAPSERVPSGGGALVLGLDLQEPAESQNVLLDFGFAEAARRGCTLRVVHAWSLPAQYGYAEIAHPGVGMEIAEHITKTLDEILAPWRQRFPAVSVSAKALVGVPGAQLVYESADADLLVVGRRRPRVPLGPRLGHVAQSVIHHATVPVVVVPHE</sequence>
<accession>A0ABQ2EV44</accession>
<protein>
    <submittedName>
        <fullName evidence="3">Stress-inducible protein</fullName>
    </submittedName>
</protein>
<comment type="caution">
    <text evidence="3">The sequence shown here is derived from an EMBL/GenBank/DDBJ whole genome shotgun (WGS) entry which is preliminary data.</text>
</comment>
<dbReference type="InterPro" id="IPR014729">
    <property type="entry name" value="Rossmann-like_a/b/a_fold"/>
</dbReference>
<evidence type="ECO:0000256" key="1">
    <source>
        <dbReference type="ARBA" id="ARBA00008791"/>
    </source>
</evidence>
<evidence type="ECO:0000313" key="3">
    <source>
        <dbReference type="EMBL" id="GGK23283.1"/>
    </source>
</evidence>
<gene>
    <name evidence="3" type="ORF">GCM10011583_64000</name>
</gene>
<organism evidence="3 4">
    <name type="scientific">Streptomyces camponoticapitis</name>
    <dbReference type="NCBI Taxonomy" id="1616125"/>
    <lineage>
        <taxon>Bacteria</taxon>
        <taxon>Bacillati</taxon>
        <taxon>Actinomycetota</taxon>
        <taxon>Actinomycetes</taxon>
        <taxon>Kitasatosporales</taxon>
        <taxon>Streptomycetaceae</taxon>
        <taxon>Streptomyces</taxon>
    </lineage>
</organism>
<dbReference type="EMBL" id="BMMV01000028">
    <property type="protein sequence ID" value="GGK23283.1"/>
    <property type="molecule type" value="Genomic_DNA"/>
</dbReference>
<name>A0ABQ2EV44_9ACTN</name>
<evidence type="ECO:0000259" key="2">
    <source>
        <dbReference type="Pfam" id="PF00582"/>
    </source>
</evidence>
<dbReference type="InterPro" id="IPR006016">
    <property type="entry name" value="UspA"/>
</dbReference>
<keyword evidence="4" id="KW-1185">Reference proteome</keyword>
<feature type="domain" description="UspA" evidence="2">
    <location>
        <begin position="1"/>
        <end position="143"/>
    </location>
</feature>
<dbReference type="Gene3D" id="3.40.50.620">
    <property type="entry name" value="HUPs"/>
    <property type="match status" value="2"/>
</dbReference>
<dbReference type="RefSeq" id="WP_189111078.1">
    <property type="nucleotide sequence ID" value="NZ_BMMV01000028.1"/>
</dbReference>
<dbReference type="PANTHER" id="PTHR46268">
    <property type="entry name" value="STRESS RESPONSE PROTEIN NHAX"/>
    <property type="match status" value="1"/>
</dbReference>
<comment type="similarity">
    <text evidence="1">Belongs to the universal stress protein A family.</text>
</comment>
<dbReference type="PANTHER" id="PTHR46268:SF6">
    <property type="entry name" value="UNIVERSAL STRESS PROTEIN UP12"/>
    <property type="match status" value="1"/>
</dbReference>
<evidence type="ECO:0000313" key="4">
    <source>
        <dbReference type="Proteomes" id="UP000660265"/>
    </source>
</evidence>
<dbReference type="SUPFAM" id="SSF52402">
    <property type="entry name" value="Adenine nucleotide alpha hydrolases-like"/>
    <property type="match status" value="2"/>
</dbReference>
<dbReference type="PRINTS" id="PR01438">
    <property type="entry name" value="UNVRSLSTRESS"/>
</dbReference>
<reference evidence="4" key="1">
    <citation type="journal article" date="2019" name="Int. J. Syst. Evol. Microbiol.">
        <title>The Global Catalogue of Microorganisms (GCM) 10K type strain sequencing project: providing services to taxonomists for standard genome sequencing and annotation.</title>
        <authorList>
            <consortium name="The Broad Institute Genomics Platform"/>
            <consortium name="The Broad Institute Genome Sequencing Center for Infectious Disease"/>
            <person name="Wu L."/>
            <person name="Ma J."/>
        </authorList>
    </citation>
    <scope>NUCLEOTIDE SEQUENCE [LARGE SCALE GENOMIC DNA]</scope>
    <source>
        <strain evidence="4">CGMCC 4.7275</strain>
    </source>
</reference>
<dbReference type="CDD" id="cd00293">
    <property type="entry name" value="USP-like"/>
    <property type="match status" value="1"/>
</dbReference>
<dbReference type="Pfam" id="PF00582">
    <property type="entry name" value="Usp"/>
    <property type="match status" value="2"/>
</dbReference>
<proteinExistence type="inferred from homology"/>
<dbReference type="InterPro" id="IPR006015">
    <property type="entry name" value="Universal_stress_UspA"/>
</dbReference>